<evidence type="ECO:0000256" key="4">
    <source>
        <dbReference type="SAM" id="Coils"/>
    </source>
</evidence>
<accession>A0A2T6ZZI8</accession>
<gene>
    <name evidence="5" type="ORF">B9Z19DRAFT_1043948</name>
</gene>
<dbReference type="Pfam" id="PF12796">
    <property type="entry name" value="Ank_2"/>
    <property type="match status" value="1"/>
</dbReference>
<feature type="coiled-coil region" evidence="4">
    <location>
        <begin position="107"/>
        <end position="136"/>
    </location>
</feature>
<keyword evidence="2 3" id="KW-0040">ANK repeat</keyword>
<dbReference type="STRING" id="42251.A0A2T6ZZI8"/>
<reference evidence="5 6" key="1">
    <citation type="submission" date="2017-04" db="EMBL/GenBank/DDBJ databases">
        <title>Draft genome sequence of Tuber borchii Vittad., a whitish edible truffle.</title>
        <authorList>
            <consortium name="DOE Joint Genome Institute"/>
            <person name="Murat C."/>
            <person name="Kuo A."/>
            <person name="Barry K.W."/>
            <person name="Clum A."/>
            <person name="Dockter R.B."/>
            <person name="Fauchery L."/>
            <person name="Iotti M."/>
            <person name="Kohler A."/>
            <person name="Labutti K."/>
            <person name="Lindquist E.A."/>
            <person name="Lipzen A."/>
            <person name="Ohm R.A."/>
            <person name="Wang M."/>
            <person name="Grigoriev I.V."/>
            <person name="Zambonelli A."/>
            <person name="Martin F.M."/>
        </authorList>
    </citation>
    <scope>NUCLEOTIDE SEQUENCE [LARGE SCALE GENOMIC DNA]</scope>
    <source>
        <strain evidence="5 6">Tbo3840</strain>
    </source>
</reference>
<evidence type="ECO:0000313" key="6">
    <source>
        <dbReference type="Proteomes" id="UP000244722"/>
    </source>
</evidence>
<dbReference type="PANTHER" id="PTHR24198">
    <property type="entry name" value="ANKYRIN REPEAT AND PROTEIN KINASE DOMAIN-CONTAINING PROTEIN"/>
    <property type="match status" value="1"/>
</dbReference>
<protein>
    <submittedName>
        <fullName evidence="5">Uncharacterized protein</fullName>
    </submittedName>
</protein>
<evidence type="ECO:0000313" key="5">
    <source>
        <dbReference type="EMBL" id="PUU80894.1"/>
    </source>
</evidence>
<keyword evidence="1" id="KW-0677">Repeat</keyword>
<comment type="caution">
    <text evidence="5">The sequence shown here is derived from an EMBL/GenBank/DDBJ whole genome shotgun (WGS) entry which is preliminary data.</text>
</comment>
<proteinExistence type="predicted"/>
<organism evidence="5 6">
    <name type="scientific">Tuber borchii</name>
    <name type="common">White truffle</name>
    <dbReference type="NCBI Taxonomy" id="42251"/>
    <lineage>
        <taxon>Eukaryota</taxon>
        <taxon>Fungi</taxon>
        <taxon>Dikarya</taxon>
        <taxon>Ascomycota</taxon>
        <taxon>Pezizomycotina</taxon>
        <taxon>Pezizomycetes</taxon>
        <taxon>Pezizales</taxon>
        <taxon>Tuberaceae</taxon>
        <taxon>Tuber</taxon>
    </lineage>
</organism>
<dbReference type="EMBL" id="NESQ01000054">
    <property type="protein sequence ID" value="PUU80894.1"/>
    <property type="molecule type" value="Genomic_DNA"/>
</dbReference>
<dbReference type="PROSITE" id="PS50088">
    <property type="entry name" value="ANK_REPEAT"/>
    <property type="match status" value="1"/>
</dbReference>
<evidence type="ECO:0000256" key="2">
    <source>
        <dbReference type="ARBA" id="ARBA00023043"/>
    </source>
</evidence>
<feature type="repeat" description="ANK" evidence="3">
    <location>
        <begin position="18"/>
        <end position="43"/>
    </location>
</feature>
<dbReference type="AlphaFoldDB" id="A0A2T6ZZI8"/>
<dbReference type="PROSITE" id="PS50297">
    <property type="entry name" value="ANK_REP_REGION"/>
    <property type="match status" value="1"/>
</dbReference>
<dbReference type="SMART" id="SM00248">
    <property type="entry name" value="ANK"/>
    <property type="match status" value="2"/>
</dbReference>
<keyword evidence="4" id="KW-0175">Coiled coil</keyword>
<dbReference type="PANTHER" id="PTHR24198:SF165">
    <property type="entry name" value="ANKYRIN REPEAT-CONTAINING PROTEIN-RELATED"/>
    <property type="match status" value="1"/>
</dbReference>
<dbReference type="OrthoDB" id="20872at2759"/>
<dbReference type="Proteomes" id="UP000244722">
    <property type="component" value="Unassembled WGS sequence"/>
</dbReference>
<evidence type="ECO:0000256" key="3">
    <source>
        <dbReference type="PROSITE-ProRule" id="PRU00023"/>
    </source>
</evidence>
<keyword evidence="6" id="KW-1185">Reference proteome</keyword>
<sequence>MRLLLADPRIDVSRVSSLGTTPMHIAARLGQKPNILKALLEDGRADVNARNPRGETPLFIAVTLRTRACVELLLAVEGIDLSTANNNGVTLMAAARAISPAVDQAIVTMLKQSIDKKNESIKAAEAQLAEEDLEKQKVDNPEPQARDLQLPGGMSWHPPHFTPKVSHFTNLIMLYYGVNNDGNYYG</sequence>
<dbReference type="SUPFAM" id="SSF48403">
    <property type="entry name" value="Ankyrin repeat"/>
    <property type="match status" value="1"/>
</dbReference>
<dbReference type="Gene3D" id="1.25.40.20">
    <property type="entry name" value="Ankyrin repeat-containing domain"/>
    <property type="match status" value="1"/>
</dbReference>
<dbReference type="InterPro" id="IPR002110">
    <property type="entry name" value="Ankyrin_rpt"/>
</dbReference>
<name>A0A2T6ZZI8_TUBBO</name>
<evidence type="ECO:0000256" key="1">
    <source>
        <dbReference type="ARBA" id="ARBA00022737"/>
    </source>
</evidence>
<dbReference type="InterPro" id="IPR036770">
    <property type="entry name" value="Ankyrin_rpt-contain_sf"/>
</dbReference>